<dbReference type="FunFam" id="3.80.10.10:FF:000111">
    <property type="entry name" value="LRR receptor-like serine/threonine-protein kinase ERECTA"/>
    <property type="match status" value="1"/>
</dbReference>
<evidence type="ECO:0000256" key="1">
    <source>
        <dbReference type="ARBA" id="ARBA00004479"/>
    </source>
</evidence>
<evidence type="ECO:0000256" key="3">
    <source>
        <dbReference type="ARBA" id="ARBA00022614"/>
    </source>
</evidence>
<keyword evidence="13" id="KW-1185">Reference proteome</keyword>
<dbReference type="InterPro" id="IPR032675">
    <property type="entry name" value="LRR_dom_sf"/>
</dbReference>
<dbReference type="Gene3D" id="3.80.10.10">
    <property type="entry name" value="Ribonuclease Inhibitor"/>
    <property type="match status" value="1"/>
</dbReference>
<protein>
    <submittedName>
        <fullName evidence="12">Uncharacterized protein</fullName>
    </submittedName>
</protein>
<keyword evidence="6" id="KW-0677">Repeat</keyword>
<evidence type="ECO:0000256" key="5">
    <source>
        <dbReference type="ARBA" id="ARBA00022729"/>
    </source>
</evidence>
<keyword evidence="9" id="KW-0675">Receptor</keyword>
<dbReference type="Proteomes" id="UP001457282">
    <property type="component" value="Unassembled WGS sequence"/>
</dbReference>
<reference evidence="12 13" key="1">
    <citation type="journal article" date="2023" name="G3 (Bethesda)">
        <title>A chromosome-length genome assembly and annotation of blackberry (Rubus argutus, cv. 'Hillquist').</title>
        <authorList>
            <person name="Bruna T."/>
            <person name="Aryal R."/>
            <person name="Dudchenko O."/>
            <person name="Sargent D.J."/>
            <person name="Mead D."/>
            <person name="Buti M."/>
            <person name="Cavallini A."/>
            <person name="Hytonen T."/>
            <person name="Andres J."/>
            <person name="Pham M."/>
            <person name="Weisz D."/>
            <person name="Mascagni F."/>
            <person name="Usai G."/>
            <person name="Natali L."/>
            <person name="Bassil N."/>
            <person name="Fernandez G.E."/>
            <person name="Lomsadze A."/>
            <person name="Armour M."/>
            <person name="Olukolu B."/>
            <person name="Poorten T."/>
            <person name="Britton C."/>
            <person name="Davik J."/>
            <person name="Ashrafi H."/>
            <person name="Aiden E.L."/>
            <person name="Borodovsky M."/>
            <person name="Worthington M."/>
        </authorList>
    </citation>
    <scope>NUCLEOTIDE SEQUENCE [LARGE SCALE GENOMIC DNA]</scope>
    <source>
        <strain evidence="12">PI 553951</strain>
    </source>
</reference>
<gene>
    <name evidence="12" type="ORF">M0R45_034431</name>
</gene>
<evidence type="ECO:0000256" key="9">
    <source>
        <dbReference type="ARBA" id="ARBA00023170"/>
    </source>
</evidence>
<dbReference type="SUPFAM" id="SSF52058">
    <property type="entry name" value="L domain-like"/>
    <property type="match status" value="1"/>
</dbReference>
<feature type="transmembrane region" description="Helical" evidence="11">
    <location>
        <begin position="151"/>
        <end position="172"/>
    </location>
</feature>
<evidence type="ECO:0000313" key="13">
    <source>
        <dbReference type="Proteomes" id="UP001457282"/>
    </source>
</evidence>
<evidence type="ECO:0000256" key="8">
    <source>
        <dbReference type="ARBA" id="ARBA00023136"/>
    </source>
</evidence>
<dbReference type="InterPro" id="IPR001611">
    <property type="entry name" value="Leu-rich_rpt"/>
</dbReference>
<name>A0AAW1VR31_RUBAR</name>
<comment type="subcellular location">
    <subcellularLocation>
        <location evidence="1">Membrane</location>
        <topology evidence="1">Single-pass type I membrane protein</topology>
    </subcellularLocation>
</comment>
<dbReference type="InterPro" id="IPR046956">
    <property type="entry name" value="RLP23-like"/>
</dbReference>
<sequence>MYFYKNTLGLVKRIDLSSNRLTGEIPSEITHLVGLVSLNLSRNHLTGQIPPEIGKLKSLDSLDLSRNQINGRIPTSLAQIDGIGYLDLSYNNLSGEIPTGTQLQGRDPSFYVGNSLLCGLPLKKICDPEGTSRPNVSSNQEDPDALITQGFYMSLGLGFVVGFWGVCGSLIFKRSWRYAYYKFLNASNDWLYVKVALMRRKLKDVLNR</sequence>
<dbReference type="EMBL" id="JBEDUW010000007">
    <property type="protein sequence ID" value="KAK9910471.1"/>
    <property type="molecule type" value="Genomic_DNA"/>
</dbReference>
<evidence type="ECO:0000256" key="4">
    <source>
        <dbReference type="ARBA" id="ARBA00022692"/>
    </source>
</evidence>
<comment type="similarity">
    <text evidence="2">Belongs to the RLP family.</text>
</comment>
<keyword evidence="5" id="KW-0732">Signal</keyword>
<dbReference type="PRINTS" id="PR00019">
    <property type="entry name" value="LEURICHRPT"/>
</dbReference>
<evidence type="ECO:0000256" key="6">
    <source>
        <dbReference type="ARBA" id="ARBA00022737"/>
    </source>
</evidence>
<evidence type="ECO:0000256" key="10">
    <source>
        <dbReference type="ARBA" id="ARBA00023180"/>
    </source>
</evidence>
<keyword evidence="7 11" id="KW-1133">Transmembrane helix</keyword>
<keyword evidence="4 11" id="KW-0812">Transmembrane</keyword>
<keyword evidence="3" id="KW-0433">Leucine-rich repeat</keyword>
<dbReference type="AlphaFoldDB" id="A0AAW1VR31"/>
<keyword evidence="10" id="KW-0325">Glycoprotein</keyword>
<accession>A0AAW1VR31</accession>
<evidence type="ECO:0000313" key="12">
    <source>
        <dbReference type="EMBL" id="KAK9910471.1"/>
    </source>
</evidence>
<proteinExistence type="inferred from homology"/>
<dbReference type="PANTHER" id="PTHR48063:SF98">
    <property type="entry name" value="LRR RECEPTOR-LIKE SERINE_THREONINE-PROTEIN KINASE FLS2"/>
    <property type="match status" value="1"/>
</dbReference>
<comment type="caution">
    <text evidence="12">The sequence shown here is derived from an EMBL/GenBank/DDBJ whole genome shotgun (WGS) entry which is preliminary data.</text>
</comment>
<evidence type="ECO:0000256" key="11">
    <source>
        <dbReference type="SAM" id="Phobius"/>
    </source>
</evidence>
<evidence type="ECO:0000256" key="7">
    <source>
        <dbReference type="ARBA" id="ARBA00022989"/>
    </source>
</evidence>
<keyword evidence="8 11" id="KW-0472">Membrane</keyword>
<organism evidence="12 13">
    <name type="scientific">Rubus argutus</name>
    <name type="common">Southern blackberry</name>
    <dbReference type="NCBI Taxonomy" id="59490"/>
    <lineage>
        <taxon>Eukaryota</taxon>
        <taxon>Viridiplantae</taxon>
        <taxon>Streptophyta</taxon>
        <taxon>Embryophyta</taxon>
        <taxon>Tracheophyta</taxon>
        <taxon>Spermatophyta</taxon>
        <taxon>Magnoliopsida</taxon>
        <taxon>eudicotyledons</taxon>
        <taxon>Gunneridae</taxon>
        <taxon>Pentapetalae</taxon>
        <taxon>rosids</taxon>
        <taxon>fabids</taxon>
        <taxon>Rosales</taxon>
        <taxon>Rosaceae</taxon>
        <taxon>Rosoideae</taxon>
        <taxon>Rosoideae incertae sedis</taxon>
        <taxon>Rubus</taxon>
    </lineage>
</organism>
<dbReference type="Pfam" id="PF00560">
    <property type="entry name" value="LRR_1"/>
    <property type="match status" value="4"/>
</dbReference>
<dbReference type="PANTHER" id="PTHR48063">
    <property type="entry name" value="LRR RECEPTOR-LIKE KINASE"/>
    <property type="match status" value="1"/>
</dbReference>
<evidence type="ECO:0000256" key="2">
    <source>
        <dbReference type="ARBA" id="ARBA00009592"/>
    </source>
</evidence>
<dbReference type="GO" id="GO:0016020">
    <property type="term" value="C:membrane"/>
    <property type="evidence" value="ECO:0007669"/>
    <property type="project" value="UniProtKB-SubCell"/>
</dbReference>